<accession>A0A080YVW8</accession>
<evidence type="ECO:0000256" key="4">
    <source>
        <dbReference type="ARBA" id="ARBA00022729"/>
    </source>
</evidence>
<sequence>MRLSFMLAVMTALTYFVACNAAADSDGTMASPDLVRSLAATNHIDGARRKLLRGHEDSETEERGLTDWLEKSNAKKLAKEILKGHTTSNAAYTEWAQKGYTLNKLKQLLDIEKKDKYLSVYNGYVSHSYQL</sequence>
<comment type="function">
    <text evidence="5">Effector that suppresses plant defense responses during pathogen infection.</text>
</comment>
<evidence type="ECO:0000256" key="3">
    <source>
        <dbReference type="ARBA" id="ARBA00022525"/>
    </source>
</evidence>
<evidence type="ECO:0000256" key="2">
    <source>
        <dbReference type="ARBA" id="ARBA00010400"/>
    </source>
</evidence>
<name>A0A080YVW8_PHYNI</name>
<dbReference type="Pfam" id="PF16810">
    <property type="entry name" value="RXLR"/>
    <property type="match status" value="1"/>
</dbReference>
<comment type="similarity">
    <text evidence="2 5">Belongs to the RxLR effector family.</text>
</comment>
<dbReference type="Gene3D" id="1.10.10.2460">
    <property type="match status" value="1"/>
</dbReference>
<dbReference type="Proteomes" id="UP000028582">
    <property type="component" value="Unassembled WGS sequence"/>
</dbReference>
<proteinExistence type="inferred from homology"/>
<keyword evidence="3 5" id="KW-0964">Secreted</keyword>
<keyword evidence="4 5" id="KW-0732">Signal</keyword>
<dbReference type="OrthoDB" id="114087at2759"/>
<comment type="caution">
    <text evidence="6">The sequence shown here is derived from an EMBL/GenBank/DDBJ whole genome shotgun (WGS) entry which is preliminary data.</text>
</comment>
<gene>
    <name evidence="6" type="ORF">F444_23093</name>
</gene>
<dbReference type="GO" id="GO:0005576">
    <property type="term" value="C:extracellular region"/>
    <property type="evidence" value="ECO:0007669"/>
    <property type="project" value="UniProtKB-SubCell"/>
</dbReference>
<evidence type="ECO:0000313" key="6">
    <source>
        <dbReference type="EMBL" id="ETO58529.1"/>
    </source>
</evidence>
<feature type="signal peptide" evidence="5">
    <location>
        <begin position="1"/>
        <end position="21"/>
    </location>
</feature>
<protein>
    <recommendedName>
        <fullName evidence="5">RxLR effector protein</fullName>
    </recommendedName>
</protein>
<evidence type="ECO:0000313" key="7">
    <source>
        <dbReference type="Proteomes" id="UP000028582"/>
    </source>
</evidence>
<evidence type="ECO:0000256" key="1">
    <source>
        <dbReference type="ARBA" id="ARBA00004613"/>
    </source>
</evidence>
<feature type="chain" id="PRO_5028521200" description="RxLR effector protein" evidence="5">
    <location>
        <begin position="22"/>
        <end position="131"/>
    </location>
</feature>
<dbReference type="InterPro" id="IPR031825">
    <property type="entry name" value="RXLR"/>
</dbReference>
<dbReference type="AlphaFoldDB" id="A0A080YVW8"/>
<comment type="subcellular location">
    <subcellularLocation>
        <location evidence="1 5">Secreted</location>
    </subcellularLocation>
</comment>
<organism evidence="6 7">
    <name type="scientific">Phytophthora nicotianae P1976</name>
    <dbReference type="NCBI Taxonomy" id="1317066"/>
    <lineage>
        <taxon>Eukaryota</taxon>
        <taxon>Sar</taxon>
        <taxon>Stramenopiles</taxon>
        <taxon>Oomycota</taxon>
        <taxon>Peronosporomycetes</taxon>
        <taxon>Peronosporales</taxon>
        <taxon>Peronosporaceae</taxon>
        <taxon>Phytophthora</taxon>
    </lineage>
</organism>
<evidence type="ECO:0000256" key="5">
    <source>
        <dbReference type="RuleBase" id="RU367124"/>
    </source>
</evidence>
<reference evidence="6 7" key="1">
    <citation type="submission" date="2013-11" db="EMBL/GenBank/DDBJ databases">
        <title>The Genome Sequence of Phytophthora parasitica P1976.</title>
        <authorList>
            <consortium name="The Broad Institute Genomics Platform"/>
            <person name="Russ C."/>
            <person name="Tyler B."/>
            <person name="Panabieres F."/>
            <person name="Shan W."/>
            <person name="Tripathy S."/>
            <person name="Grunwald N."/>
            <person name="Machado M."/>
            <person name="Johnson C.S."/>
            <person name="Walker B."/>
            <person name="Young S."/>
            <person name="Zeng Q."/>
            <person name="Gargeya S."/>
            <person name="Fitzgerald M."/>
            <person name="Haas B."/>
            <person name="Abouelleil A."/>
            <person name="Allen A.W."/>
            <person name="Alvarado L."/>
            <person name="Arachchi H.M."/>
            <person name="Berlin A.M."/>
            <person name="Chapman S.B."/>
            <person name="Gainer-Dewar J."/>
            <person name="Goldberg J."/>
            <person name="Griggs A."/>
            <person name="Gujja S."/>
            <person name="Hansen M."/>
            <person name="Howarth C."/>
            <person name="Imamovic A."/>
            <person name="Ireland A."/>
            <person name="Larimer J."/>
            <person name="McCowan C."/>
            <person name="Murphy C."/>
            <person name="Pearson M."/>
            <person name="Poon T.W."/>
            <person name="Priest M."/>
            <person name="Roberts A."/>
            <person name="Saif S."/>
            <person name="Shea T."/>
            <person name="Sisk P."/>
            <person name="Sykes S."/>
            <person name="Wortman J."/>
            <person name="Nusbaum C."/>
            <person name="Birren B."/>
        </authorList>
    </citation>
    <scope>NUCLEOTIDE SEQUENCE [LARGE SCALE GENOMIC DNA]</scope>
    <source>
        <strain evidence="6 7">P1976</strain>
    </source>
</reference>
<dbReference type="EMBL" id="ANJA01005096">
    <property type="protein sequence ID" value="ETO58529.1"/>
    <property type="molecule type" value="Genomic_DNA"/>
</dbReference>